<evidence type="ECO:0000256" key="6">
    <source>
        <dbReference type="SAM" id="Phobius"/>
    </source>
</evidence>
<accession>A0A081S2A4</accession>
<feature type="transmembrane region" description="Helical" evidence="6">
    <location>
        <begin position="152"/>
        <end position="174"/>
    </location>
</feature>
<protein>
    <submittedName>
        <fullName evidence="8">Arabinose efflux permease family protein</fullName>
    </submittedName>
</protein>
<dbReference type="InterPro" id="IPR020846">
    <property type="entry name" value="MFS_dom"/>
</dbReference>
<feature type="transmembrane region" description="Helical" evidence="6">
    <location>
        <begin position="350"/>
        <end position="370"/>
    </location>
</feature>
<feature type="transmembrane region" description="Helical" evidence="6">
    <location>
        <begin position="60"/>
        <end position="83"/>
    </location>
</feature>
<proteinExistence type="predicted"/>
<feature type="transmembrane region" description="Helical" evidence="6">
    <location>
        <begin position="284"/>
        <end position="304"/>
    </location>
</feature>
<feature type="transmembrane region" description="Helical" evidence="6">
    <location>
        <begin position="180"/>
        <end position="200"/>
    </location>
</feature>
<evidence type="ECO:0000256" key="4">
    <source>
        <dbReference type="ARBA" id="ARBA00022989"/>
    </source>
</evidence>
<dbReference type="InterPro" id="IPR036259">
    <property type="entry name" value="MFS_trans_sf"/>
</dbReference>
<dbReference type="InterPro" id="IPR050189">
    <property type="entry name" value="MFS_Efflux_Transporters"/>
</dbReference>
<feature type="domain" description="Major facilitator superfamily (MFS) profile" evidence="7">
    <location>
        <begin position="24"/>
        <end position="398"/>
    </location>
</feature>
<evidence type="ECO:0000256" key="1">
    <source>
        <dbReference type="ARBA" id="ARBA00004651"/>
    </source>
</evidence>
<dbReference type="Gene3D" id="1.20.1250.20">
    <property type="entry name" value="MFS general substrate transporter like domains"/>
    <property type="match status" value="2"/>
</dbReference>
<feature type="transmembrane region" description="Helical" evidence="6">
    <location>
        <begin position="221"/>
        <end position="243"/>
    </location>
</feature>
<feature type="transmembrane region" description="Helical" evidence="6">
    <location>
        <begin position="376"/>
        <end position="395"/>
    </location>
</feature>
<dbReference type="RefSeq" id="WP_051769129.1">
    <property type="nucleotide sequence ID" value="NZ_CAWLUD010000003.1"/>
</dbReference>
<evidence type="ECO:0000256" key="3">
    <source>
        <dbReference type="ARBA" id="ARBA00022692"/>
    </source>
</evidence>
<dbReference type="EMBL" id="JGVH01000003">
    <property type="protein sequence ID" value="KER05057.1"/>
    <property type="molecule type" value="Genomic_DNA"/>
</dbReference>
<dbReference type="SUPFAM" id="SSF103473">
    <property type="entry name" value="MFS general substrate transporter"/>
    <property type="match status" value="1"/>
</dbReference>
<feature type="transmembrane region" description="Helical" evidence="6">
    <location>
        <begin position="310"/>
        <end position="329"/>
    </location>
</feature>
<dbReference type="PANTHER" id="PTHR43124:SF8">
    <property type="entry name" value="INNER MEMBRANE TRANSPORT PROTEIN YDHP"/>
    <property type="match status" value="1"/>
</dbReference>
<evidence type="ECO:0000259" key="7">
    <source>
        <dbReference type="PROSITE" id="PS50850"/>
    </source>
</evidence>
<dbReference type="PANTHER" id="PTHR43124">
    <property type="entry name" value="PURINE EFFLUX PUMP PBUE"/>
    <property type="match status" value="1"/>
</dbReference>
<organism evidence="8 9">
    <name type="scientific">Photorhabdus temperata subsp. temperata Meg1</name>
    <dbReference type="NCBI Taxonomy" id="1393735"/>
    <lineage>
        <taxon>Bacteria</taxon>
        <taxon>Pseudomonadati</taxon>
        <taxon>Pseudomonadota</taxon>
        <taxon>Gammaproteobacteria</taxon>
        <taxon>Enterobacterales</taxon>
        <taxon>Morganellaceae</taxon>
        <taxon>Photorhabdus</taxon>
    </lineage>
</organism>
<feature type="transmembrane region" description="Helical" evidence="6">
    <location>
        <begin position="255"/>
        <end position="275"/>
    </location>
</feature>
<evidence type="ECO:0000313" key="8">
    <source>
        <dbReference type="EMBL" id="KER05057.1"/>
    </source>
</evidence>
<dbReference type="AlphaFoldDB" id="A0A081S2A4"/>
<feature type="transmembrane region" description="Helical" evidence="6">
    <location>
        <begin position="90"/>
        <end position="108"/>
    </location>
</feature>
<name>A0A081S2A4_PHOTE</name>
<keyword evidence="2" id="KW-1003">Cell membrane</keyword>
<dbReference type="InterPro" id="IPR011701">
    <property type="entry name" value="MFS"/>
</dbReference>
<evidence type="ECO:0000313" key="9">
    <source>
        <dbReference type="Proteomes" id="UP000028002"/>
    </source>
</evidence>
<keyword evidence="3 6" id="KW-0812">Transmembrane</keyword>
<comment type="subcellular location">
    <subcellularLocation>
        <location evidence="1">Cell membrane</location>
        <topology evidence="1">Multi-pass membrane protein</topology>
    </subcellularLocation>
</comment>
<dbReference type="GO" id="GO:0005886">
    <property type="term" value="C:plasma membrane"/>
    <property type="evidence" value="ECO:0007669"/>
    <property type="project" value="UniProtKB-SubCell"/>
</dbReference>
<sequence length="405" mass="42188">MASSKLNISSNANTDRVNQPLPAAIYILGFGIFAMVTSEFQVSGMIPVMANDLGVTISQIGYLVSLYAFAMAFGGPLLAIGLLKTPPKTALIILYLIFIGGETLGALAESYSALMVARLITGAVSGAFFGVALAICVELVAEQRRGWATSIVLAGIMIGTILGLPMANLIGAHIGWRESFWTVTGLATIAGVVSVVWIPSIPKQAAISLGGELAALKNPKLWGAFSTSMLIIGATFAAFTYFTPILKDITGYSDGAVASLLFVYGAATVIGNMVVGKLADSHTISILSIGLVLLSLFLLLFGVFADNKSIAALALVGIGLVGVTMNPAMVSRVMRTANGRPLVNTLHTSVITLGIVVGAFLGGLCISVGYGLRSPLWVGFFMAIAGLMTLIPEIRSLRRASPVTR</sequence>
<gene>
    <name evidence="8" type="ORF">MEG1DRAFT_00448</name>
</gene>
<feature type="transmembrane region" description="Helical" evidence="6">
    <location>
        <begin position="21"/>
        <end position="40"/>
    </location>
</feature>
<dbReference type="CDD" id="cd17324">
    <property type="entry name" value="MFS_NepI_like"/>
    <property type="match status" value="1"/>
</dbReference>
<dbReference type="Proteomes" id="UP000028002">
    <property type="component" value="Unassembled WGS sequence"/>
</dbReference>
<comment type="caution">
    <text evidence="8">The sequence shown here is derived from an EMBL/GenBank/DDBJ whole genome shotgun (WGS) entry which is preliminary data.</text>
</comment>
<keyword evidence="5 6" id="KW-0472">Membrane</keyword>
<dbReference type="PROSITE" id="PS50850">
    <property type="entry name" value="MFS"/>
    <property type="match status" value="1"/>
</dbReference>
<feature type="transmembrane region" description="Helical" evidence="6">
    <location>
        <begin position="120"/>
        <end position="140"/>
    </location>
</feature>
<dbReference type="Pfam" id="PF07690">
    <property type="entry name" value="MFS_1"/>
    <property type="match status" value="1"/>
</dbReference>
<evidence type="ECO:0000256" key="2">
    <source>
        <dbReference type="ARBA" id="ARBA00022475"/>
    </source>
</evidence>
<keyword evidence="4 6" id="KW-1133">Transmembrane helix</keyword>
<dbReference type="PATRIC" id="fig|1393735.3.peg.449"/>
<evidence type="ECO:0000256" key="5">
    <source>
        <dbReference type="ARBA" id="ARBA00023136"/>
    </source>
</evidence>
<reference evidence="8 9" key="1">
    <citation type="submission" date="2014-03" db="EMBL/GenBank/DDBJ databases">
        <title>Draft Genome of Photorhabdus temperata Meg1.</title>
        <authorList>
            <person name="Hurst S.G.IV."/>
            <person name="Morris K."/>
            <person name="Thomas K."/>
            <person name="Tisa L.S."/>
        </authorList>
    </citation>
    <scope>NUCLEOTIDE SEQUENCE [LARGE SCALE GENOMIC DNA]</scope>
    <source>
        <strain evidence="8 9">Meg1</strain>
    </source>
</reference>
<dbReference type="GO" id="GO:0022857">
    <property type="term" value="F:transmembrane transporter activity"/>
    <property type="evidence" value="ECO:0007669"/>
    <property type="project" value="InterPro"/>
</dbReference>